<evidence type="ECO:0000256" key="5">
    <source>
        <dbReference type="RuleBase" id="RU003557"/>
    </source>
</evidence>
<dbReference type="PANTHER" id="PTHR43365">
    <property type="entry name" value="BLR7806 PROTEIN"/>
    <property type="match status" value="1"/>
</dbReference>
<dbReference type="NCBIfam" id="TIGR01930">
    <property type="entry name" value="AcCoA-C-Actrans"/>
    <property type="match status" value="1"/>
</dbReference>
<dbReference type="EMBL" id="BNAP01000003">
    <property type="protein sequence ID" value="GHG84497.1"/>
    <property type="molecule type" value="Genomic_DNA"/>
</dbReference>
<proteinExistence type="inferred from homology"/>
<dbReference type="InterPro" id="IPR002155">
    <property type="entry name" value="Thiolase"/>
</dbReference>
<dbReference type="Pfam" id="PF00108">
    <property type="entry name" value="Thiolase_N"/>
    <property type="match status" value="1"/>
</dbReference>
<evidence type="ECO:0000313" key="9">
    <source>
        <dbReference type="Proteomes" id="UP000611500"/>
    </source>
</evidence>
<dbReference type="InterPro" id="IPR020617">
    <property type="entry name" value="Thiolase_C"/>
</dbReference>
<dbReference type="GO" id="GO:0003988">
    <property type="term" value="F:acetyl-CoA C-acyltransferase activity"/>
    <property type="evidence" value="ECO:0007669"/>
    <property type="project" value="UniProtKB-ARBA"/>
</dbReference>
<feature type="active site" description="Proton acceptor" evidence="4">
    <location>
        <position position="358"/>
    </location>
</feature>
<evidence type="ECO:0000259" key="6">
    <source>
        <dbReference type="Pfam" id="PF00108"/>
    </source>
</evidence>
<reference evidence="8" key="1">
    <citation type="journal article" date="2014" name="Int. J. Syst. Evol. Microbiol.">
        <title>Complete genome sequence of Corynebacterium casei LMG S-19264T (=DSM 44701T), isolated from a smear-ripened cheese.</title>
        <authorList>
            <consortium name="US DOE Joint Genome Institute (JGI-PGF)"/>
            <person name="Walter F."/>
            <person name="Albersmeier A."/>
            <person name="Kalinowski J."/>
            <person name="Ruckert C."/>
        </authorList>
    </citation>
    <scope>NUCLEOTIDE SEQUENCE</scope>
    <source>
        <strain evidence="8">CGMCC 1.7081</strain>
    </source>
</reference>
<protein>
    <submittedName>
        <fullName evidence="8">Acetyl-CoA acetyltransferase</fullName>
    </submittedName>
</protein>
<dbReference type="NCBIfam" id="NF006090">
    <property type="entry name" value="PRK08242.1"/>
    <property type="match status" value="1"/>
</dbReference>
<evidence type="ECO:0000256" key="3">
    <source>
        <dbReference type="ARBA" id="ARBA00023315"/>
    </source>
</evidence>
<dbReference type="Pfam" id="PF02803">
    <property type="entry name" value="Thiolase_C"/>
    <property type="match status" value="1"/>
</dbReference>
<feature type="domain" description="Thiolase C-terminal" evidence="7">
    <location>
        <begin position="280"/>
        <end position="401"/>
    </location>
</feature>
<dbReference type="RefSeq" id="WP_028092374.1">
    <property type="nucleotide sequence ID" value="NZ_BNAP01000003.1"/>
</dbReference>
<dbReference type="PIRSF" id="PIRSF000429">
    <property type="entry name" value="Ac-CoA_Ac_transf"/>
    <property type="match status" value="1"/>
</dbReference>
<feature type="domain" description="Thiolase N-terminal" evidence="6">
    <location>
        <begin position="6"/>
        <end position="231"/>
    </location>
</feature>
<evidence type="ECO:0000259" key="7">
    <source>
        <dbReference type="Pfam" id="PF02803"/>
    </source>
</evidence>
<dbReference type="InterPro" id="IPR020616">
    <property type="entry name" value="Thiolase_N"/>
</dbReference>
<keyword evidence="9" id="KW-1185">Reference proteome</keyword>
<reference evidence="8" key="2">
    <citation type="submission" date="2020-09" db="EMBL/GenBank/DDBJ databases">
        <authorList>
            <person name="Sun Q."/>
            <person name="Zhou Y."/>
        </authorList>
    </citation>
    <scope>NUCLEOTIDE SEQUENCE</scope>
    <source>
        <strain evidence="8">CGMCC 1.7081</strain>
    </source>
</reference>
<keyword evidence="2 5" id="KW-0808">Transferase</keyword>
<comment type="caution">
    <text evidence="8">The sequence shown here is derived from an EMBL/GenBank/DDBJ whole genome shotgun (WGS) entry which is preliminary data.</text>
</comment>
<evidence type="ECO:0000256" key="1">
    <source>
        <dbReference type="ARBA" id="ARBA00010982"/>
    </source>
</evidence>
<comment type="similarity">
    <text evidence="1 5">Belongs to the thiolase-like superfamily. Thiolase family.</text>
</comment>
<feature type="active site" description="Proton acceptor" evidence="4">
    <location>
        <position position="388"/>
    </location>
</feature>
<dbReference type="AlphaFoldDB" id="A0A8J3H672"/>
<dbReference type="InterPro" id="IPR016039">
    <property type="entry name" value="Thiolase-like"/>
</dbReference>
<dbReference type="SUPFAM" id="SSF53901">
    <property type="entry name" value="Thiolase-like"/>
    <property type="match status" value="2"/>
</dbReference>
<organism evidence="8 9">
    <name type="scientific">Pseudodonghicola xiamenensis</name>
    <dbReference type="NCBI Taxonomy" id="337702"/>
    <lineage>
        <taxon>Bacteria</taxon>
        <taxon>Pseudomonadati</taxon>
        <taxon>Pseudomonadota</taxon>
        <taxon>Alphaproteobacteria</taxon>
        <taxon>Rhodobacterales</taxon>
        <taxon>Paracoccaceae</taxon>
        <taxon>Pseudodonghicola</taxon>
    </lineage>
</organism>
<feature type="active site" description="Acyl-thioester intermediate" evidence="4">
    <location>
        <position position="92"/>
    </location>
</feature>
<name>A0A8J3H672_9RHOB</name>
<evidence type="ECO:0000256" key="4">
    <source>
        <dbReference type="PIRSR" id="PIRSR000429-1"/>
    </source>
</evidence>
<gene>
    <name evidence="8" type="primary">fadA</name>
    <name evidence="8" type="ORF">GCM10010961_10650</name>
</gene>
<sequence>MTEAAYIYDAIRTPRSKGKPDGSLHEVKPIDLVTTLLTEMQQRHDLDTARVDDVMMGCVTPVMEQGAVLPKIALQKAGWDESVPGAQLNRFCASGLDTFNTAAAKIASGWEDMVCAGGYESMSRVAMGADGGPFAEDPGTSIQTGFVPQGIGADLIATLGGWDRDAVDAFALESQKRAAHARDSGWFDRSVVTVRDENGIAILERDDFIKPGTDMQKLGALKPSFAGPGAIGFDAVALAKYPEVERINHVHTPGNSSGIVDGASLVLLGNERAGKDLGLEPRGRVVSIALTATDPTIMLTGPGPASQKALAKAGLTIDDIDLVEINEAFSSVALRLQRDLNVPDEKLNVVGGAIAMGHPLGATGGCLVSTMLDELERRNLKRALICMCVGGGMGIASIIERV</sequence>
<accession>A0A8J3H672</accession>
<dbReference type="Proteomes" id="UP000611500">
    <property type="component" value="Unassembled WGS sequence"/>
</dbReference>
<dbReference type="CDD" id="cd00751">
    <property type="entry name" value="thiolase"/>
    <property type="match status" value="1"/>
</dbReference>
<dbReference type="PROSITE" id="PS00737">
    <property type="entry name" value="THIOLASE_2"/>
    <property type="match status" value="1"/>
</dbReference>
<evidence type="ECO:0000313" key="8">
    <source>
        <dbReference type="EMBL" id="GHG84497.1"/>
    </source>
</evidence>
<keyword evidence="3 5" id="KW-0012">Acyltransferase</keyword>
<dbReference type="InterPro" id="IPR020613">
    <property type="entry name" value="Thiolase_CS"/>
</dbReference>
<dbReference type="Gene3D" id="3.40.47.10">
    <property type="match status" value="2"/>
</dbReference>
<dbReference type="PANTHER" id="PTHR43365:SF1">
    <property type="entry name" value="ACETYL-COA C-ACYLTRANSFERASE"/>
    <property type="match status" value="1"/>
</dbReference>
<evidence type="ECO:0000256" key="2">
    <source>
        <dbReference type="ARBA" id="ARBA00022679"/>
    </source>
</evidence>